<keyword evidence="4" id="KW-0788">Thiol protease</keyword>
<dbReference type="PANTHER" id="PTHR47053">
    <property type="entry name" value="MUREIN DD-ENDOPEPTIDASE MEPH-RELATED"/>
    <property type="match status" value="1"/>
</dbReference>
<protein>
    <submittedName>
        <fullName evidence="8">Lipoprotein</fullName>
    </submittedName>
</protein>
<name>A0ABD3ZF76_HAFAL</name>
<dbReference type="PROSITE" id="PS51935">
    <property type="entry name" value="NLPC_P60"/>
    <property type="match status" value="1"/>
</dbReference>
<evidence type="ECO:0000256" key="6">
    <source>
        <dbReference type="SAM" id="Phobius"/>
    </source>
</evidence>
<dbReference type="Gene3D" id="3.90.1720.10">
    <property type="entry name" value="endopeptidase domain like (from Nostoc punctiforme)"/>
    <property type="match status" value="1"/>
</dbReference>
<feature type="compositionally biased region" description="Basic and acidic residues" evidence="5">
    <location>
        <begin position="202"/>
        <end position="213"/>
    </location>
</feature>
<keyword evidence="6" id="KW-0812">Transmembrane</keyword>
<keyword evidence="6" id="KW-0472">Membrane</keyword>
<feature type="domain" description="NlpC/P60" evidence="7">
    <location>
        <begin position="246"/>
        <end position="373"/>
    </location>
</feature>
<dbReference type="InterPro" id="IPR000064">
    <property type="entry name" value="NLP_P60_dom"/>
</dbReference>
<evidence type="ECO:0000256" key="2">
    <source>
        <dbReference type="ARBA" id="ARBA00022670"/>
    </source>
</evidence>
<keyword evidence="6" id="KW-1133">Transmembrane helix</keyword>
<gene>
    <name evidence="8" type="ORF">GHAL_2964</name>
</gene>
<reference evidence="9" key="1">
    <citation type="submission" date="2014-05" db="EMBL/GenBank/DDBJ databases">
        <title>ATOL: Assembling a taxonomically balanced genome-scale reconstruction of the evolutionary history of the Enterobacteriaceae.</title>
        <authorList>
            <person name="Plunkett G. III"/>
            <person name="Neeno-Eckwall E.C."/>
            <person name="Glasner J.D."/>
            <person name="Perna N.T."/>
        </authorList>
    </citation>
    <scope>NUCLEOTIDE SEQUENCE [LARGE SCALE GENOMIC DNA]</scope>
    <source>
        <strain evidence="9">ATCC 13337</strain>
    </source>
</reference>
<dbReference type="Proteomes" id="UP000028605">
    <property type="component" value="Unassembled WGS sequence"/>
</dbReference>
<comment type="similarity">
    <text evidence="1">Belongs to the peptidase C40 family.</text>
</comment>
<dbReference type="GO" id="GO:0006508">
    <property type="term" value="P:proteolysis"/>
    <property type="evidence" value="ECO:0007669"/>
    <property type="project" value="UniProtKB-KW"/>
</dbReference>
<evidence type="ECO:0000256" key="5">
    <source>
        <dbReference type="SAM" id="MobiDB-lite"/>
    </source>
</evidence>
<accession>A0ABD3ZF76</accession>
<feature type="region of interest" description="Disordered" evidence="5">
    <location>
        <begin position="80"/>
        <end position="160"/>
    </location>
</feature>
<sequence length="379" mass="42440">MQRFVNKTASDSIIVTFSHKENINSRNECCFVAAVYLILFAMFFAWDKAWNLSMRLYIALFVLLFTQLFANAANASPGHKVVADQRKSHVTSSESADRKKRKPATSKKEKAATPTTTAKNKKSLEQKSKTTKKSATTQPSALATKFAKNREVARNKANSKKIDKAVLASISNPKTKSSAKKSGSHSTATLARVSNKKTYGRQRGELNSHGRSSKGELAKLKLNQNNIEIVDGKPIRLSPQHKKRYQHAKQTAMNKLMNQVGKPYRWGGASPSTGFDCSGLVYYAYQDLLSIKIPRTANEMYHLRDAAPVKKTELQKGDLVFFRINNRGAADHVGVYMGEGKFIQSPRTGEQIRISYLDNDYWQGHYVGARRVMTPKTIR</sequence>
<comment type="caution">
    <text evidence="8">The sequence shown here is derived from an EMBL/GenBank/DDBJ whole genome shotgun (WGS) entry which is preliminary data.</text>
</comment>
<evidence type="ECO:0000313" key="9">
    <source>
        <dbReference type="Proteomes" id="UP000028605"/>
    </source>
</evidence>
<dbReference type="SUPFAM" id="SSF54001">
    <property type="entry name" value="Cysteine proteinases"/>
    <property type="match status" value="1"/>
</dbReference>
<evidence type="ECO:0000256" key="3">
    <source>
        <dbReference type="ARBA" id="ARBA00022801"/>
    </source>
</evidence>
<evidence type="ECO:0000313" key="8">
    <source>
        <dbReference type="EMBL" id="KFC87153.1"/>
    </source>
</evidence>
<evidence type="ECO:0000256" key="1">
    <source>
        <dbReference type="ARBA" id="ARBA00007074"/>
    </source>
</evidence>
<organism evidence="8 9">
    <name type="scientific">Hafnia alvei ATCC 13337</name>
    <dbReference type="NCBI Taxonomy" id="910996"/>
    <lineage>
        <taxon>Bacteria</taxon>
        <taxon>Pseudomonadati</taxon>
        <taxon>Pseudomonadota</taxon>
        <taxon>Gammaproteobacteria</taxon>
        <taxon>Enterobacterales</taxon>
        <taxon>Hafniaceae</taxon>
        <taxon>Hafnia</taxon>
    </lineage>
</organism>
<evidence type="ECO:0000259" key="7">
    <source>
        <dbReference type="PROSITE" id="PS51935"/>
    </source>
</evidence>
<feature type="compositionally biased region" description="Basic and acidic residues" evidence="5">
    <location>
        <begin position="148"/>
        <end position="160"/>
    </location>
</feature>
<feature type="region of interest" description="Disordered" evidence="5">
    <location>
        <begin position="173"/>
        <end position="213"/>
    </location>
</feature>
<dbReference type="AlphaFoldDB" id="A0ABD3ZF76"/>
<feature type="transmembrane region" description="Helical" evidence="6">
    <location>
        <begin position="29"/>
        <end position="46"/>
    </location>
</feature>
<dbReference type="Pfam" id="PF00877">
    <property type="entry name" value="NLPC_P60"/>
    <property type="match status" value="1"/>
</dbReference>
<dbReference type="PANTHER" id="PTHR47053:SF1">
    <property type="entry name" value="MUREIN DD-ENDOPEPTIDASE MEPH-RELATED"/>
    <property type="match status" value="1"/>
</dbReference>
<keyword evidence="3" id="KW-0378">Hydrolase</keyword>
<keyword evidence="8" id="KW-0449">Lipoprotein</keyword>
<dbReference type="GO" id="GO:0008234">
    <property type="term" value="F:cysteine-type peptidase activity"/>
    <property type="evidence" value="ECO:0007669"/>
    <property type="project" value="UniProtKB-KW"/>
</dbReference>
<dbReference type="EMBL" id="JMPK01000050">
    <property type="protein sequence ID" value="KFC87153.1"/>
    <property type="molecule type" value="Genomic_DNA"/>
</dbReference>
<dbReference type="InterPro" id="IPR051202">
    <property type="entry name" value="Peptidase_C40"/>
</dbReference>
<dbReference type="InterPro" id="IPR038765">
    <property type="entry name" value="Papain-like_cys_pep_sf"/>
</dbReference>
<proteinExistence type="inferred from homology"/>
<evidence type="ECO:0000256" key="4">
    <source>
        <dbReference type="ARBA" id="ARBA00022807"/>
    </source>
</evidence>
<feature type="transmembrane region" description="Helical" evidence="6">
    <location>
        <begin position="52"/>
        <end position="70"/>
    </location>
</feature>
<keyword evidence="2" id="KW-0645">Protease</keyword>